<dbReference type="InterPro" id="IPR019722">
    <property type="entry name" value="HI_0552_fam"/>
</dbReference>
<sequence>MNLVEKDFRLFNREVVLFVKLKQQFDYDEIEWIKQQYKELWQKWKSLNLKAYEKSIRYIPYNKPKIESWTNGWQIRKHYWASYRMEGRESEATCIGVLLNRQNFRITIMWQKYKKNQSTVSASQYNRNLKQIGEWAAKINQDNYFIWTTKSDEYDSYYSLSDYLTNSEIQATIKAEIDKDETLQIGYILKRQPEIKNVEEVVTEKLIELGELYQIFQ</sequence>
<evidence type="ECO:0000313" key="1">
    <source>
        <dbReference type="EMBL" id="MDZ5757351.1"/>
    </source>
</evidence>
<name>A0AAW9JXC3_CARML</name>
<dbReference type="AlphaFoldDB" id="A0AAW9JXC3"/>
<organism evidence="1 2">
    <name type="scientific">Carnobacterium maltaromaticum</name>
    <name type="common">Carnobacterium piscicola</name>
    <dbReference type="NCBI Taxonomy" id="2751"/>
    <lineage>
        <taxon>Bacteria</taxon>
        <taxon>Bacillati</taxon>
        <taxon>Bacillota</taxon>
        <taxon>Bacilli</taxon>
        <taxon>Lactobacillales</taxon>
        <taxon>Carnobacteriaceae</taxon>
        <taxon>Carnobacterium</taxon>
    </lineage>
</organism>
<evidence type="ECO:0000313" key="2">
    <source>
        <dbReference type="Proteomes" id="UP001290462"/>
    </source>
</evidence>
<gene>
    <name evidence="1" type="ORF">RAK27_01610</name>
</gene>
<protein>
    <submittedName>
        <fullName evidence="1">HI_0552 family protein</fullName>
    </submittedName>
</protein>
<reference evidence="1" key="1">
    <citation type="submission" date="2023-08" db="EMBL/GenBank/DDBJ databases">
        <title>Genomic characterization of piscicolin 126 produced by Carnobacterium maltaromaticum CM22 strain isolated from salmon (Salmo salar).</title>
        <authorList>
            <person name="Gonzalez-Gragera E."/>
            <person name="Garcia-Lopez J.D."/>
            <person name="Teso-Perez C."/>
            <person name="Gimenez-Hernandez I."/>
            <person name="Peralta-Sanchez J.M."/>
            <person name="Valdivia E."/>
            <person name="Montalban-Lopez M."/>
            <person name="Martin-Platero A.M."/>
            <person name="Banos A."/>
            <person name="Martinez-Bueno M."/>
        </authorList>
    </citation>
    <scope>NUCLEOTIDE SEQUENCE</scope>
    <source>
        <strain evidence="1">CM22</strain>
    </source>
</reference>
<dbReference type="Pfam" id="PF10786">
    <property type="entry name" value="HI_0552"/>
    <property type="match status" value="1"/>
</dbReference>
<dbReference type="RefSeq" id="WP_322808327.1">
    <property type="nucleotide sequence ID" value="NZ_JAVBVO010000001.1"/>
</dbReference>
<proteinExistence type="predicted"/>
<dbReference type="EMBL" id="JAVBVO010000001">
    <property type="protein sequence ID" value="MDZ5757351.1"/>
    <property type="molecule type" value="Genomic_DNA"/>
</dbReference>
<accession>A0AAW9JXC3</accession>
<dbReference type="Proteomes" id="UP001290462">
    <property type="component" value="Unassembled WGS sequence"/>
</dbReference>
<comment type="caution">
    <text evidence="1">The sequence shown here is derived from an EMBL/GenBank/DDBJ whole genome shotgun (WGS) entry which is preliminary data.</text>
</comment>